<evidence type="ECO:0000313" key="2">
    <source>
        <dbReference type="EMBL" id="MEX5285834.1"/>
    </source>
</evidence>
<evidence type="ECO:0000256" key="1">
    <source>
        <dbReference type="SAM" id="MobiDB-lite"/>
    </source>
</evidence>
<proteinExistence type="predicted"/>
<sequence length="75" mass="8632">MDIKRYQQMKMGELREQPKEVLQELARLKQKNGNASALARKAQGILFCVNGCQFTRSHNPSNTHRDARRHGMGHN</sequence>
<reference evidence="2 3" key="1">
    <citation type="submission" date="2023-04" db="EMBL/GenBank/DDBJ databases">
        <title>Genome Sequence of Selenomonas sputigena ATCC 33150.</title>
        <authorList>
            <person name="Miller D.P."/>
            <person name="Anvari S."/>
            <person name="Polson S.W."/>
            <person name="Macdonald M."/>
            <person name="Mcdowell J.V."/>
        </authorList>
    </citation>
    <scope>NUCLEOTIDE SEQUENCE [LARGE SCALE GENOMIC DNA]</scope>
    <source>
        <strain evidence="2 3">ATCC 33150</strain>
    </source>
</reference>
<dbReference type="Proteomes" id="UP001559623">
    <property type="component" value="Unassembled WGS sequence"/>
</dbReference>
<dbReference type="RefSeq" id="WP_368847560.1">
    <property type="nucleotide sequence ID" value="NZ_CP194411.1"/>
</dbReference>
<name>A0ABV3X6K7_9FIRM</name>
<accession>A0ABV3X6K7</accession>
<gene>
    <name evidence="2" type="ORF">QCO44_09345</name>
</gene>
<organism evidence="2 3">
    <name type="scientific">Selenomonas sputigena</name>
    <dbReference type="NCBI Taxonomy" id="69823"/>
    <lineage>
        <taxon>Bacteria</taxon>
        <taxon>Bacillati</taxon>
        <taxon>Bacillota</taxon>
        <taxon>Negativicutes</taxon>
        <taxon>Selenomonadales</taxon>
        <taxon>Selenomonadaceae</taxon>
        <taxon>Selenomonas</taxon>
    </lineage>
</organism>
<protein>
    <submittedName>
        <fullName evidence="2">Uncharacterized protein</fullName>
    </submittedName>
</protein>
<dbReference type="EMBL" id="JARVLH010000006">
    <property type="protein sequence ID" value="MEX5285834.1"/>
    <property type="molecule type" value="Genomic_DNA"/>
</dbReference>
<keyword evidence="3" id="KW-1185">Reference proteome</keyword>
<feature type="compositionally biased region" description="Basic residues" evidence="1">
    <location>
        <begin position="66"/>
        <end position="75"/>
    </location>
</feature>
<evidence type="ECO:0000313" key="3">
    <source>
        <dbReference type="Proteomes" id="UP001559623"/>
    </source>
</evidence>
<feature type="region of interest" description="Disordered" evidence="1">
    <location>
        <begin position="55"/>
        <end position="75"/>
    </location>
</feature>
<comment type="caution">
    <text evidence="2">The sequence shown here is derived from an EMBL/GenBank/DDBJ whole genome shotgun (WGS) entry which is preliminary data.</text>
</comment>